<gene>
    <name evidence="4" type="ORF">KUTeg_002676</name>
</gene>
<keyword evidence="2" id="KW-0472">Membrane</keyword>
<keyword evidence="3" id="KW-0732">Signal</keyword>
<accession>A0ABQ9FV41</accession>
<dbReference type="Proteomes" id="UP001217089">
    <property type="component" value="Unassembled WGS sequence"/>
</dbReference>
<dbReference type="EMBL" id="JARBDR010000141">
    <property type="protein sequence ID" value="KAJ8321089.1"/>
    <property type="molecule type" value="Genomic_DNA"/>
</dbReference>
<comment type="caution">
    <text evidence="4">The sequence shown here is derived from an EMBL/GenBank/DDBJ whole genome shotgun (WGS) entry which is preliminary data.</text>
</comment>
<name>A0ABQ9FV41_TEGGR</name>
<feature type="compositionally biased region" description="Polar residues" evidence="1">
    <location>
        <begin position="365"/>
        <end position="382"/>
    </location>
</feature>
<proteinExistence type="predicted"/>
<feature type="region of interest" description="Disordered" evidence="1">
    <location>
        <begin position="306"/>
        <end position="405"/>
    </location>
</feature>
<reference evidence="4 5" key="1">
    <citation type="submission" date="2022-12" db="EMBL/GenBank/DDBJ databases">
        <title>Chromosome-level genome of Tegillarca granosa.</title>
        <authorList>
            <person name="Kim J."/>
        </authorList>
    </citation>
    <scope>NUCLEOTIDE SEQUENCE [LARGE SCALE GENOMIC DNA]</scope>
    <source>
        <strain evidence="4">Teg-2019</strain>
        <tissue evidence="4">Adductor muscle</tissue>
    </source>
</reference>
<feature type="transmembrane region" description="Helical" evidence="2">
    <location>
        <begin position="274"/>
        <end position="295"/>
    </location>
</feature>
<keyword evidence="2" id="KW-0812">Transmembrane</keyword>
<sequence>MKDSLDKIINLSFLCLLLDLILYTYAADNYLEKNDCHPAILYSTKSYKKTLSISQNERDFKNILTNKCLYEIDMYTWKSGGLRINFTSNNDFKSSACSTFSSIDIKVDKIGKPVKTLSCNDAGIWTVPWPNKRVFVEIHLEKNSTQNHLNETARAILMLELVHRSSYIGYKKYKEYIDMVTFQYESGTPQYCLGDFYYKITFKKKYYGYRYTKRKIMFRLVEKSVCIQTDTTSRFGIFTDCPWKINLKIGDWYSNNFNSGVDYTSRKHTSSSAIYIPIIGVFVFVFALICGASYLRSKRHNPEYEERFSRRSQITYRSADSDDLPQNPAYRTHDPVRGPDYTPSRTGNNSYRDAPPDYPVVMASAPQQGHLSTTITSPSANIPTAPPPSYEEAIKMTNNNNRSDI</sequence>
<feature type="compositionally biased region" description="Polar residues" evidence="1">
    <location>
        <begin position="396"/>
        <end position="405"/>
    </location>
</feature>
<evidence type="ECO:0000256" key="3">
    <source>
        <dbReference type="SAM" id="SignalP"/>
    </source>
</evidence>
<protein>
    <submittedName>
        <fullName evidence="4">Uncharacterized protein</fullName>
    </submittedName>
</protein>
<evidence type="ECO:0000256" key="2">
    <source>
        <dbReference type="SAM" id="Phobius"/>
    </source>
</evidence>
<feature type="signal peptide" evidence="3">
    <location>
        <begin position="1"/>
        <end position="26"/>
    </location>
</feature>
<evidence type="ECO:0000256" key="1">
    <source>
        <dbReference type="SAM" id="MobiDB-lite"/>
    </source>
</evidence>
<feature type="chain" id="PRO_5046810907" evidence="3">
    <location>
        <begin position="27"/>
        <end position="405"/>
    </location>
</feature>
<evidence type="ECO:0000313" key="4">
    <source>
        <dbReference type="EMBL" id="KAJ8321089.1"/>
    </source>
</evidence>
<evidence type="ECO:0000313" key="5">
    <source>
        <dbReference type="Proteomes" id="UP001217089"/>
    </source>
</evidence>
<organism evidence="4 5">
    <name type="scientific">Tegillarca granosa</name>
    <name type="common">Malaysian cockle</name>
    <name type="synonym">Anadara granosa</name>
    <dbReference type="NCBI Taxonomy" id="220873"/>
    <lineage>
        <taxon>Eukaryota</taxon>
        <taxon>Metazoa</taxon>
        <taxon>Spiralia</taxon>
        <taxon>Lophotrochozoa</taxon>
        <taxon>Mollusca</taxon>
        <taxon>Bivalvia</taxon>
        <taxon>Autobranchia</taxon>
        <taxon>Pteriomorphia</taxon>
        <taxon>Arcoida</taxon>
        <taxon>Arcoidea</taxon>
        <taxon>Arcidae</taxon>
        <taxon>Tegillarca</taxon>
    </lineage>
</organism>
<keyword evidence="5" id="KW-1185">Reference proteome</keyword>
<keyword evidence="2" id="KW-1133">Transmembrane helix</keyword>